<feature type="domain" description="Cytosol aminopeptidase" evidence="6">
    <location>
        <begin position="182"/>
        <end position="488"/>
    </location>
</feature>
<keyword evidence="8" id="KW-1185">Reference proteome</keyword>
<evidence type="ECO:0000256" key="4">
    <source>
        <dbReference type="ARBA" id="ARBA00022801"/>
    </source>
</evidence>
<dbReference type="Proteomes" id="UP000445000">
    <property type="component" value="Unassembled WGS sequence"/>
</dbReference>
<comment type="similarity">
    <text evidence="1">Belongs to the peptidase M17 family.</text>
</comment>
<keyword evidence="3" id="KW-0645">Protease</keyword>
<sequence length="510" mass="55464">MVELLPAERDIRIFQRRAQLSESSMQKHDACIVVIDKEQAEQRLTKLPYGAAWQRLYREAKARGPVSILSARLAADASPMVVALAKASSSPFERLSLATRIWKELAPVSGAKVLLATQGLDAAVSAAMLEALTAAALAATAPMPVIKSKTPKAPEPPQLTLSGDGPEIDAEQSIAIDRGNHLARWLTTLPPNVLHTASYRKALRDLAKREGWAFSFLDERALKKLNAGAFLAVTRANEHRDAGIVRLRYRAGGDGARKKLALVGKGICFDTGGINLKPHKSMYQMHEDMQGSAVAVGTLLALTRLNVPYDIDCWLAITENQIGPNAFRPQEVVRAANGTTIQVAHSDAEGRMVLADTLTIASREKPDLIIDFATLTGACVTALTERYCGAFTNRPEWHGAIEAAGRESGERVWPFPMDEDFDSDLESSIADVLQCTPDSKGDHILAARFLSKFVPAEIPWIHIDLAAGNRPGGLAHVPTDFTGFGVRYTTQLLLEQGLLTGGRMKRARRE</sequence>
<keyword evidence="4" id="KW-0378">Hydrolase</keyword>
<dbReference type="GO" id="GO:0070006">
    <property type="term" value="F:metalloaminopeptidase activity"/>
    <property type="evidence" value="ECO:0007669"/>
    <property type="project" value="InterPro"/>
</dbReference>
<dbReference type="SUPFAM" id="SSF53187">
    <property type="entry name" value="Zn-dependent exopeptidases"/>
    <property type="match status" value="1"/>
</dbReference>
<dbReference type="AlphaFoldDB" id="A0A829YPP9"/>
<evidence type="ECO:0000256" key="3">
    <source>
        <dbReference type="ARBA" id="ARBA00022670"/>
    </source>
</evidence>
<organism evidence="7 8">
    <name type="scientific">Steroidobacter agaridevorans</name>
    <dbReference type="NCBI Taxonomy" id="2695856"/>
    <lineage>
        <taxon>Bacteria</taxon>
        <taxon>Pseudomonadati</taxon>
        <taxon>Pseudomonadota</taxon>
        <taxon>Gammaproteobacteria</taxon>
        <taxon>Steroidobacterales</taxon>
        <taxon>Steroidobacteraceae</taxon>
        <taxon>Steroidobacter</taxon>
    </lineage>
</organism>
<dbReference type="Gene3D" id="3.40.630.10">
    <property type="entry name" value="Zn peptidases"/>
    <property type="match status" value="1"/>
</dbReference>
<evidence type="ECO:0000256" key="2">
    <source>
        <dbReference type="ARBA" id="ARBA00022438"/>
    </source>
</evidence>
<evidence type="ECO:0000313" key="8">
    <source>
        <dbReference type="Proteomes" id="UP000445000"/>
    </source>
</evidence>
<accession>A0A829YPP9</accession>
<reference evidence="8" key="1">
    <citation type="submission" date="2020-01" db="EMBL/GenBank/DDBJ databases">
        <title>'Steroidobacter agaridevorans' sp. nov., agar-degrading bacteria isolated from rhizosphere soils.</title>
        <authorList>
            <person name="Ikenaga M."/>
            <person name="Kataoka M."/>
            <person name="Murouchi A."/>
            <person name="Katsuragi S."/>
            <person name="Sakai M."/>
        </authorList>
    </citation>
    <scope>NUCLEOTIDE SEQUENCE [LARGE SCALE GENOMIC DNA]</scope>
    <source>
        <strain evidence="8">YU21-B</strain>
    </source>
</reference>
<protein>
    <submittedName>
        <fullName evidence="7">Peptidase M17</fullName>
    </submittedName>
</protein>
<proteinExistence type="inferred from homology"/>
<dbReference type="PANTHER" id="PTHR11963:SF23">
    <property type="entry name" value="CYTOSOL AMINOPEPTIDASE"/>
    <property type="match status" value="1"/>
</dbReference>
<evidence type="ECO:0000256" key="1">
    <source>
        <dbReference type="ARBA" id="ARBA00009528"/>
    </source>
</evidence>
<evidence type="ECO:0000259" key="6">
    <source>
        <dbReference type="Pfam" id="PF00883"/>
    </source>
</evidence>
<name>A0A829YPP9_9GAMM</name>
<comment type="caution">
    <text evidence="7">The sequence shown here is derived from an EMBL/GenBank/DDBJ whole genome shotgun (WGS) entry which is preliminary data.</text>
</comment>
<evidence type="ECO:0000313" key="7">
    <source>
        <dbReference type="EMBL" id="GFE84608.1"/>
    </source>
</evidence>
<keyword evidence="5" id="KW-0464">Manganese</keyword>
<gene>
    <name evidence="7" type="ORF">GCM10011487_66080</name>
</gene>
<dbReference type="GO" id="GO:0006508">
    <property type="term" value="P:proteolysis"/>
    <property type="evidence" value="ECO:0007669"/>
    <property type="project" value="UniProtKB-KW"/>
</dbReference>
<dbReference type="GO" id="GO:0005737">
    <property type="term" value="C:cytoplasm"/>
    <property type="evidence" value="ECO:0007669"/>
    <property type="project" value="InterPro"/>
</dbReference>
<dbReference type="InterPro" id="IPR011356">
    <property type="entry name" value="Leucine_aapep/pepB"/>
</dbReference>
<keyword evidence="2" id="KW-0031">Aminopeptidase</keyword>
<dbReference type="PANTHER" id="PTHR11963">
    <property type="entry name" value="LEUCINE AMINOPEPTIDASE-RELATED"/>
    <property type="match status" value="1"/>
</dbReference>
<dbReference type="PRINTS" id="PR00481">
    <property type="entry name" value="LAMNOPPTDASE"/>
</dbReference>
<dbReference type="Pfam" id="PF00883">
    <property type="entry name" value="Peptidase_M17"/>
    <property type="match status" value="1"/>
</dbReference>
<dbReference type="GO" id="GO:0030145">
    <property type="term" value="F:manganese ion binding"/>
    <property type="evidence" value="ECO:0007669"/>
    <property type="project" value="InterPro"/>
</dbReference>
<dbReference type="EMBL" id="BLJN01000009">
    <property type="protein sequence ID" value="GFE84608.1"/>
    <property type="molecule type" value="Genomic_DNA"/>
</dbReference>
<evidence type="ECO:0000256" key="5">
    <source>
        <dbReference type="ARBA" id="ARBA00023211"/>
    </source>
</evidence>
<dbReference type="InterPro" id="IPR000819">
    <property type="entry name" value="Peptidase_M17_C"/>
</dbReference>